<feature type="chain" id="PRO_5034675122" evidence="1">
    <location>
        <begin position="31"/>
        <end position="180"/>
    </location>
</feature>
<protein>
    <submittedName>
        <fullName evidence="3">Uncharacterized protein LOC111105239 isoform X1</fullName>
    </submittedName>
</protein>
<name>A0A8B8AVI6_CRAVI</name>
<keyword evidence="2" id="KW-1185">Reference proteome</keyword>
<sequence>MVLVIRLFVVFQILALVISITRLIIDVSNCDEPQKTVIDDARHKQNITSHCYCEIKSNFTGELVLASKNICSPGFYVFDDNGQFNNTICYNNHRAYLRRNVSKDDKLKIVLINNSSFQSGNHGKIVQIYAKENPRSGLFSVICGSASDSMGRTTRPTLVTGIFELKKYNRPDDKKEDRNI</sequence>
<evidence type="ECO:0000313" key="2">
    <source>
        <dbReference type="Proteomes" id="UP000694844"/>
    </source>
</evidence>
<dbReference type="OrthoDB" id="6217028at2759"/>
<reference evidence="3" key="1">
    <citation type="submission" date="2025-08" db="UniProtKB">
        <authorList>
            <consortium name="RefSeq"/>
        </authorList>
    </citation>
    <scope>IDENTIFICATION</scope>
    <source>
        <tissue evidence="3">Whole sample</tissue>
    </source>
</reference>
<organism evidence="2 3">
    <name type="scientific">Crassostrea virginica</name>
    <name type="common">Eastern oyster</name>
    <dbReference type="NCBI Taxonomy" id="6565"/>
    <lineage>
        <taxon>Eukaryota</taxon>
        <taxon>Metazoa</taxon>
        <taxon>Spiralia</taxon>
        <taxon>Lophotrochozoa</taxon>
        <taxon>Mollusca</taxon>
        <taxon>Bivalvia</taxon>
        <taxon>Autobranchia</taxon>
        <taxon>Pteriomorphia</taxon>
        <taxon>Ostreida</taxon>
        <taxon>Ostreoidea</taxon>
        <taxon>Ostreidae</taxon>
        <taxon>Crassostrea</taxon>
    </lineage>
</organism>
<evidence type="ECO:0000313" key="3">
    <source>
        <dbReference type="RefSeq" id="XP_022295116.1"/>
    </source>
</evidence>
<gene>
    <name evidence="3" type="primary">LOC111105239</name>
</gene>
<accession>A0A8B8AVI6</accession>
<dbReference type="RefSeq" id="XP_022295116.1">
    <property type="nucleotide sequence ID" value="XM_022439408.1"/>
</dbReference>
<evidence type="ECO:0000256" key="1">
    <source>
        <dbReference type="SAM" id="SignalP"/>
    </source>
</evidence>
<proteinExistence type="predicted"/>
<dbReference type="AlphaFoldDB" id="A0A8B8AVI6"/>
<dbReference type="KEGG" id="cvn:111105239"/>
<feature type="signal peptide" evidence="1">
    <location>
        <begin position="1"/>
        <end position="30"/>
    </location>
</feature>
<keyword evidence="1" id="KW-0732">Signal</keyword>
<dbReference type="Proteomes" id="UP000694844">
    <property type="component" value="Chromosome 7"/>
</dbReference>
<dbReference type="GeneID" id="111105239"/>